<reference evidence="3" key="1">
    <citation type="submission" date="2019-09" db="EMBL/GenBank/DDBJ databases">
        <title>Draft genome sequences of 48 bacterial type strains from the CCUG.</title>
        <authorList>
            <person name="Tunovic T."/>
            <person name="Pineiro-Iglesias B."/>
            <person name="Unosson C."/>
            <person name="Inganas E."/>
            <person name="Ohlen M."/>
            <person name="Cardew S."/>
            <person name="Jensie-Markopoulos S."/>
            <person name="Salva-Serra F."/>
            <person name="Jaen-Luchoro D."/>
            <person name="Karlsson R."/>
            <person name="Svensson-Stadler L."/>
            <person name="Chun J."/>
            <person name="Moore E."/>
        </authorList>
    </citation>
    <scope>NUCLEOTIDE SEQUENCE</scope>
    <source>
        <strain evidence="3">CCUG 50899</strain>
    </source>
</reference>
<keyword evidence="1" id="KW-0472">Membrane</keyword>
<name>A0A643F5R4_9HYPH</name>
<dbReference type="AlphaFoldDB" id="A0A643F5R4"/>
<feature type="transmembrane region" description="Helical" evidence="1">
    <location>
        <begin position="12"/>
        <end position="39"/>
    </location>
</feature>
<protein>
    <submittedName>
        <fullName evidence="3">DUF559 domain-containing protein</fullName>
    </submittedName>
</protein>
<dbReference type="EMBL" id="VZPE01000001">
    <property type="protein sequence ID" value="KAB0573470.1"/>
    <property type="molecule type" value="Genomic_DNA"/>
</dbReference>
<accession>A0A643F5R4</accession>
<keyword evidence="1" id="KW-1133">Transmembrane helix</keyword>
<evidence type="ECO:0000259" key="2">
    <source>
        <dbReference type="Pfam" id="PF18741"/>
    </source>
</evidence>
<sequence>MKSSDNYQSYIIRGLITLACLVGGIAFPWLFIVAVFFAWTIFDDVSKPAQAERGESSNPANRWTVSIDHADWQKYFYGSCESPAETAFLDAIFAEFELLPRGGILHADNFELDLQVEHGAYRADFIANKWLVIEIDGITYHGSDKAKQRDAIRDKYFINKGFKVLRIPASTVFKTPDEALAMVRSALAEGKPANKETNSTQTQITFGGLLNATKSVANFLDQLDQKVSQVVAVQEALAAQDLAFSHEKIVINSALKHAKQRLELNAKLDANPKLRAAYEEAGISLAETYNRIHEKYVGQRPSHVTISPIIAPALHSDTATNTAILEAYGRLIAERMVFLYEVKCDLQKDAKLADEVKQYLIFSGNIEQWNLIGLA</sequence>
<dbReference type="RefSeq" id="WP_128093064.1">
    <property type="nucleotide sequence ID" value="NZ_JBHEEN010000001.1"/>
</dbReference>
<evidence type="ECO:0000256" key="1">
    <source>
        <dbReference type="SAM" id="Phobius"/>
    </source>
</evidence>
<keyword evidence="1" id="KW-0812">Transmembrane</keyword>
<feature type="domain" description="Restriction endonuclease type II-like" evidence="2">
    <location>
        <begin position="105"/>
        <end position="187"/>
    </location>
</feature>
<dbReference type="Gene3D" id="3.40.960.10">
    <property type="entry name" value="VSR Endonuclease"/>
    <property type="match status" value="1"/>
</dbReference>
<proteinExistence type="predicted"/>
<comment type="caution">
    <text evidence="3">The sequence shown here is derived from an EMBL/GenBank/DDBJ whole genome shotgun (WGS) entry which is preliminary data.</text>
</comment>
<organism evidence="3">
    <name type="scientific">Brucella pituitosa</name>
    <dbReference type="NCBI Taxonomy" id="571256"/>
    <lineage>
        <taxon>Bacteria</taxon>
        <taxon>Pseudomonadati</taxon>
        <taxon>Pseudomonadota</taxon>
        <taxon>Alphaproteobacteria</taxon>
        <taxon>Hyphomicrobiales</taxon>
        <taxon>Brucellaceae</taxon>
        <taxon>Brucella/Ochrobactrum group</taxon>
        <taxon>Brucella</taxon>
    </lineage>
</organism>
<dbReference type="InterPro" id="IPR011335">
    <property type="entry name" value="Restrct_endonuc-II-like"/>
</dbReference>
<dbReference type="SUPFAM" id="SSF52980">
    <property type="entry name" value="Restriction endonuclease-like"/>
    <property type="match status" value="1"/>
</dbReference>
<dbReference type="Pfam" id="PF18741">
    <property type="entry name" value="MTES_1575"/>
    <property type="match status" value="1"/>
</dbReference>
<dbReference type="InterPro" id="IPR049468">
    <property type="entry name" value="Restrct_endonuc-II-like_dom"/>
</dbReference>
<gene>
    <name evidence="3" type="ORF">F7Q93_02970</name>
</gene>
<evidence type="ECO:0000313" key="3">
    <source>
        <dbReference type="EMBL" id="KAB0573470.1"/>
    </source>
</evidence>